<dbReference type="Gene3D" id="3.40.50.720">
    <property type="entry name" value="NAD(P)-binding Rossmann-like Domain"/>
    <property type="match status" value="1"/>
</dbReference>
<dbReference type="InterPro" id="IPR036291">
    <property type="entry name" value="NAD(P)-bd_dom_sf"/>
</dbReference>
<name>A0ABR2JHV9_9PEZI</name>
<accession>A0ABR2JHV9</accession>
<dbReference type="Proteomes" id="UP001390339">
    <property type="component" value="Unassembled WGS sequence"/>
</dbReference>
<comment type="caution">
    <text evidence="2">The sequence shown here is derived from an EMBL/GenBank/DDBJ whole genome shotgun (WGS) entry which is preliminary data.</text>
</comment>
<organism evidence="2 3">
    <name type="scientific">Apiospora arundinis</name>
    <dbReference type="NCBI Taxonomy" id="335852"/>
    <lineage>
        <taxon>Eukaryota</taxon>
        <taxon>Fungi</taxon>
        <taxon>Dikarya</taxon>
        <taxon>Ascomycota</taxon>
        <taxon>Pezizomycotina</taxon>
        <taxon>Sordariomycetes</taxon>
        <taxon>Xylariomycetidae</taxon>
        <taxon>Amphisphaeriales</taxon>
        <taxon>Apiosporaceae</taxon>
        <taxon>Apiospora</taxon>
    </lineage>
</organism>
<evidence type="ECO:0000313" key="3">
    <source>
        <dbReference type="Proteomes" id="UP001390339"/>
    </source>
</evidence>
<feature type="compositionally biased region" description="Polar residues" evidence="1">
    <location>
        <begin position="100"/>
        <end position="110"/>
    </location>
</feature>
<dbReference type="SUPFAM" id="SSF51735">
    <property type="entry name" value="NAD(P)-binding Rossmann-fold domains"/>
    <property type="match status" value="1"/>
</dbReference>
<feature type="region of interest" description="Disordered" evidence="1">
    <location>
        <begin position="94"/>
        <end position="116"/>
    </location>
</feature>
<reference evidence="2 3" key="1">
    <citation type="journal article" date="2024" name="IMA Fungus">
        <title>Apiospora arundinis, a panoply of carbohydrate-active enzymes and secondary metabolites.</title>
        <authorList>
            <person name="Sorensen T."/>
            <person name="Petersen C."/>
            <person name="Muurmann A.T."/>
            <person name="Christiansen J.V."/>
            <person name="Brundto M.L."/>
            <person name="Overgaard C.K."/>
            <person name="Boysen A.T."/>
            <person name="Wollenberg R.D."/>
            <person name="Larsen T.O."/>
            <person name="Sorensen J.L."/>
            <person name="Nielsen K.L."/>
            <person name="Sondergaard T.E."/>
        </authorList>
    </citation>
    <scope>NUCLEOTIDE SEQUENCE [LARGE SCALE GENOMIC DNA]</scope>
    <source>
        <strain evidence="2 3">AAU 773</strain>
    </source>
</reference>
<evidence type="ECO:0000313" key="2">
    <source>
        <dbReference type="EMBL" id="KAK8876850.1"/>
    </source>
</evidence>
<evidence type="ECO:0000256" key="1">
    <source>
        <dbReference type="SAM" id="MobiDB-lite"/>
    </source>
</evidence>
<proteinExistence type="predicted"/>
<keyword evidence="3" id="KW-1185">Reference proteome</keyword>
<dbReference type="EMBL" id="JAPCWZ010000002">
    <property type="protein sequence ID" value="KAK8876850.1"/>
    <property type="molecule type" value="Genomic_DNA"/>
</dbReference>
<sequence>MGHYRLNRGQLLANILPHLLGSIGRPSAVYGSSKAAAHWLTKRINTEEDKVTAFVLHPGWAARAMGNRGANRVGLEQLPHRSRNQWMACFVSPTARQRRQPGQPSMSLMVTRTRGR</sequence>
<gene>
    <name evidence="2" type="ORF">PGQ11_001796</name>
</gene>
<protein>
    <submittedName>
        <fullName evidence="2">NAD(P)-binding protein</fullName>
    </submittedName>
</protein>